<name>A0A1U7NMK3_9FIRM</name>
<comment type="caution">
    <text evidence="1">The sequence shown here is derived from an EMBL/GenBank/DDBJ whole genome shotgun (WGS) entry which is preliminary data.</text>
</comment>
<organism evidence="1 2">
    <name type="scientific">Dubosiella newyorkensis</name>
    <dbReference type="NCBI Taxonomy" id="1862672"/>
    <lineage>
        <taxon>Bacteria</taxon>
        <taxon>Bacillati</taxon>
        <taxon>Bacillota</taxon>
        <taxon>Erysipelotrichia</taxon>
        <taxon>Erysipelotrichales</taxon>
        <taxon>Erysipelotrichaceae</taxon>
        <taxon>Dubosiella</taxon>
    </lineage>
</organism>
<sequence>MSFRRVPLFDPFKSVDYSETIDFIGINIKQDCPFIVKTYLKPLDDPSNFQDIINKATLTPEQYLLYSFLQEFKMIRCICICVDSNQAQRIYFALQNRTNANINKLFSLLNANFSLDVEMANELKEISSAFSLNPSRNHYGSLHMIGLKNGKNGNILNFEWLLRRGMDDFDPAKYELLDELTIESTLASINLIGSDFCCIKDTLKVLIERNKIQLWLHAIDYSTNIKYKLYFKVLDNGFLTQELENIFPSLKKQLLQLAVFENEHRDLILYGFAIGISLDNDFKDITINKYYIIS</sequence>
<dbReference type="GeneID" id="78275494"/>
<keyword evidence="2" id="KW-1185">Reference proteome</keyword>
<reference evidence="1 2" key="1">
    <citation type="submission" date="2016-11" db="EMBL/GenBank/DDBJ databases">
        <title>Description of two novel members of the family Erysipelotrichaceae: Ileibacterium lipovorans gen. nov., sp. nov. and Dubosiella newyorkensis, gen. nov., sp. nov.</title>
        <authorList>
            <person name="Cox L.M."/>
            <person name="Sohn J."/>
            <person name="Tyrrell K.L."/>
            <person name="Citron D.M."/>
            <person name="Lawson P.A."/>
            <person name="Patel N.B."/>
            <person name="Iizumi T."/>
            <person name="Perez-Perez G.I."/>
            <person name="Goldstein E.J."/>
            <person name="Blaser M.J."/>
        </authorList>
    </citation>
    <scope>NUCLEOTIDE SEQUENCE [LARGE SCALE GENOMIC DNA]</scope>
    <source>
        <strain evidence="1 2">NYU-BL-A4</strain>
    </source>
</reference>
<dbReference type="STRING" id="1862672.BO225_05995"/>
<proteinExistence type="predicted"/>
<accession>A0A1U7NMK3</accession>
<protein>
    <submittedName>
        <fullName evidence="1">Uncharacterized protein</fullName>
    </submittedName>
</protein>
<dbReference type="AlphaFoldDB" id="A0A1U7NMK3"/>
<dbReference type="EMBL" id="MPKA01000064">
    <property type="protein sequence ID" value="OLU46459.1"/>
    <property type="molecule type" value="Genomic_DNA"/>
</dbReference>
<dbReference type="Proteomes" id="UP000186705">
    <property type="component" value="Unassembled WGS sequence"/>
</dbReference>
<evidence type="ECO:0000313" key="2">
    <source>
        <dbReference type="Proteomes" id="UP000186705"/>
    </source>
</evidence>
<dbReference type="RefSeq" id="WP_076341364.1">
    <property type="nucleotide sequence ID" value="NZ_CAPQIB010000016.1"/>
</dbReference>
<gene>
    <name evidence="1" type="ORF">BO225_05995</name>
</gene>
<evidence type="ECO:0000313" key="1">
    <source>
        <dbReference type="EMBL" id="OLU46459.1"/>
    </source>
</evidence>